<dbReference type="GO" id="GO:0005737">
    <property type="term" value="C:cytoplasm"/>
    <property type="evidence" value="ECO:0007669"/>
    <property type="project" value="UniProtKB-SubCell"/>
</dbReference>
<dbReference type="Gene3D" id="3.40.50.300">
    <property type="entry name" value="P-loop containing nucleotide triphosphate hydrolases"/>
    <property type="match status" value="1"/>
</dbReference>
<dbReference type="UniPathway" id="UPA00241">
    <property type="reaction ID" value="UER00356"/>
</dbReference>
<keyword evidence="3 5" id="KW-0067">ATP-binding</keyword>
<proteinExistence type="inferred from homology"/>
<dbReference type="EMBL" id="EQ999546">
    <property type="protein sequence ID" value="EEZ30078.1"/>
    <property type="molecule type" value="Genomic_DNA"/>
</dbReference>
<comment type="subcellular location">
    <subcellularLocation>
        <location evidence="5">Cytoplasm</location>
    </subcellularLocation>
</comment>
<evidence type="ECO:0000256" key="4">
    <source>
        <dbReference type="ARBA" id="ARBA00022993"/>
    </source>
</evidence>
<dbReference type="EC" id="2.7.1.24" evidence="5 6"/>
<gene>
    <name evidence="5" type="primary">coaE</name>
    <name evidence="7" type="ORF">BALG_00197</name>
</gene>
<dbReference type="SUPFAM" id="SSF52540">
    <property type="entry name" value="P-loop containing nucleoside triphosphate hydrolases"/>
    <property type="match status" value="1"/>
</dbReference>
<dbReference type="GeneID" id="55591640"/>
<dbReference type="Proteomes" id="UP000004659">
    <property type="component" value="Unassembled WGS sequence"/>
</dbReference>
<dbReference type="InterPro" id="IPR027417">
    <property type="entry name" value="P-loop_NTPase"/>
</dbReference>
<evidence type="ECO:0000256" key="1">
    <source>
        <dbReference type="ARBA" id="ARBA00009018"/>
    </source>
</evidence>
<keyword evidence="4 5" id="KW-0173">Coenzyme A biosynthesis</keyword>
<comment type="function">
    <text evidence="5">Catalyzes the phosphorylation of the 3'-hydroxyl group of dephosphocoenzyme A to form coenzyme A.</text>
</comment>
<dbReference type="HOGENOM" id="CLU_057180_3_0_5"/>
<keyword evidence="2 5" id="KW-0547">Nucleotide-binding</keyword>
<feature type="binding site" evidence="5">
    <location>
        <begin position="11"/>
        <end position="16"/>
    </location>
    <ligand>
        <name>ATP</name>
        <dbReference type="ChEBI" id="CHEBI:30616"/>
    </ligand>
</feature>
<dbReference type="Pfam" id="PF01121">
    <property type="entry name" value="CoaE"/>
    <property type="match status" value="1"/>
</dbReference>
<dbReference type="HAMAP" id="MF_00376">
    <property type="entry name" value="Dephospho_CoA_kinase"/>
    <property type="match status" value="1"/>
</dbReference>
<dbReference type="PANTHER" id="PTHR10695:SF46">
    <property type="entry name" value="BIFUNCTIONAL COENZYME A SYNTHASE-RELATED"/>
    <property type="match status" value="1"/>
</dbReference>
<organism evidence="7">
    <name type="scientific">Brucella pinnipedialis M292/94/1</name>
    <dbReference type="NCBI Taxonomy" id="520462"/>
    <lineage>
        <taxon>Bacteria</taxon>
        <taxon>Pseudomonadati</taxon>
        <taxon>Pseudomonadota</taxon>
        <taxon>Alphaproteobacteria</taxon>
        <taxon>Hyphomicrobiales</taxon>
        <taxon>Brucellaceae</taxon>
        <taxon>Brucella/Ochrobactrum group</taxon>
        <taxon>Brucella</taxon>
    </lineage>
</organism>
<reference evidence="7" key="1">
    <citation type="submission" date="2009-01" db="EMBL/GenBank/DDBJ databases">
        <title>The Genome Sequence of Brucella pinnipedialis M292/94/1.</title>
        <authorList>
            <consortium name="The Broad Institute Genome Sequencing Platform"/>
            <person name="Ward D."/>
            <person name="Young S.K."/>
            <person name="Kodira C.D."/>
            <person name="Zeng Q."/>
            <person name="Koehrsen M."/>
            <person name="Alvarado L."/>
            <person name="Berlin A."/>
            <person name="Borenstein D."/>
            <person name="Chen Z."/>
            <person name="Engels R."/>
            <person name="Freedman E."/>
            <person name="Gellesch M."/>
            <person name="Goldberg J."/>
            <person name="Griggs A."/>
            <person name="Gujja S."/>
            <person name="Heiman D."/>
            <person name="Hepburn T."/>
            <person name="Howarth C."/>
            <person name="Jen D."/>
            <person name="Larson L."/>
            <person name="Lewis B."/>
            <person name="Mehta T."/>
            <person name="Park D."/>
            <person name="Pearson M."/>
            <person name="Roberts A."/>
            <person name="Saif S."/>
            <person name="Shea T."/>
            <person name="Shenoy N."/>
            <person name="Sisk P."/>
            <person name="Stolte C."/>
            <person name="Sykes S."/>
            <person name="Walk T."/>
            <person name="White J."/>
            <person name="Yandava C."/>
            <person name="Whatmore A.M."/>
            <person name="Perrett L.L."/>
            <person name="O'Callaghan D."/>
            <person name="Nusbaum C."/>
            <person name="Galagan J."/>
            <person name="Birren B."/>
        </authorList>
    </citation>
    <scope>NUCLEOTIDE SEQUENCE [LARGE SCALE GENOMIC DNA]</scope>
    <source>
        <strain evidence="7">M292/94/1</strain>
    </source>
</reference>
<comment type="similarity">
    <text evidence="1 5">Belongs to the CoaE family.</text>
</comment>
<accession>A0A0E1WZ95</accession>
<evidence type="ECO:0000256" key="3">
    <source>
        <dbReference type="ARBA" id="ARBA00022840"/>
    </source>
</evidence>
<evidence type="ECO:0000256" key="6">
    <source>
        <dbReference type="NCBIfam" id="TIGR00152"/>
    </source>
</evidence>
<dbReference type="RefSeq" id="WP_004684536.1">
    <property type="nucleotide sequence ID" value="NZ_EQ999546.1"/>
</dbReference>
<dbReference type="PANTHER" id="PTHR10695">
    <property type="entry name" value="DEPHOSPHO-COA KINASE-RELATED"/>
    <property type="match status" value="1"/>
</dbReference>
<dbReference type="GeneID" id="99644904"/>
<comment type="catalytic activity">
    <reaction evidence="5">
        <text>3'-dephospho-CoA + ATP = ADP + CoA + H(+)</text>
        <dbReference type="Rhea" id="RHEA:18245"/>
        <dbReference type="ChEBI" id="CHEBI:15378"/>
        <dbReference type="ChEBI" id="CHEBI:30616"/>
        <dbReference type="ChEBI" id="CHEBI:57287"/>
        <dbReference type="ChEBI" id="CHEBI:57328"/>
        <dbReference type="ChEBI" id="CHEBI:456216"/>
        <dbReference type="EC" id="2.7.1.24"/>
    </reaction>
</comment>
<sequence>MIVLGLTGSIGMGKTTAAGMFAEAGVPVYSADDAVHRLYSGRAAPLIEATFPGTVENGIVNREKLFKAVIGQPEAIKKLEAVVHPLVREEEDAFRREAEKSGAAIALVDIPLLFETGAEKRVDKVVVVSAPADIQHTRVLARPGMTQEKLKAILVRQIPDAEKRSRADFVLDTSGSFDDLRRQIAEIITGLSGKPAAATR</sequence>
<dbReference type="GO" id="GO:0005524">
    <property type="term" value="F:ATP binding"/>
    <property type="evidence" value="ECO:0007669"/>
    <property type="project" value="UniProtKB-UniRule"/>
</dbReference>
<keyword evidence="5" id="KW-0808">Transferase</keyword>
<keyword evidence="5 7" id="KW-0418">Kinase</keyword>
<protein>
    <recommendedName>
        <fullName evidence="5 6">Dephospho-CoA kinase</fullName>
        <ecNumber evidence="5 6">2.7.1.24</ecNumber>
    </recommendedName>
    <alternativeName>
        <fullName evidence="5">Dephosphocoenzyme A kinase</fullName>
    </alternativeName>
</protein>
<dbReference type="GO" id="GO:0015937">
    <property type="term" value="P:coenzyme A biosynthetic process"/>
    <property type="evidence" value="ECO:0007669"/>
    <property type="project" value="UniProtKB-UniRule"/>
</dbReference>
<keyword evidence="5" id="KW-0963">Cytoplasm</keyword>
<dbReference type="PROSITE" id="PS51219">
    <property type="entry name" value="DPCK"/>
    <property type="match status" value="1"/>
</dbReference>
<comment type="pathway">
    <text evidence="5">Cofactor biosynthesis; coenzyme A biosynthesis; CoA from (R)-pantothenate: step 5/5.</text>
</comment>
<evidence type="ECO:0000256" key="5">
    <source>
        <dbReference type="HAMAP-Rule" id="MF_00376"/>
    </source>
</evidence>
<dbReference type="CDD" id="cd02022">
    <property type="entry name" value="DPCK"/>
    <property type="match status" value="1"/>
</dbReference>
<dbReference type="NCBIfam" id="TIGR00152">
    <property type="entry name" value="dephospho-CoA kinase"/>
    <property type="match status" value="1"/>
</dbReference>
<dbReference type="SMR" id="A0A0E1WZ95"/>
<name>A0A0E1WZ95_9HYPH</name>
<dbReference type="AlphaFoldDB" id="A0A0E1WZ95"/>
<dbReference type="InterPro" id="IPR001977">
    <property type="entry name" value="Depp_CoAkinase"/>
</dbReference>
<evidence type="ECO:0000313" key="7">
    <source>
        <dbReference type="EMBL" id="EEZ30078.1"/>
    </source>
</evidence>
<evidence type="ECO:0000256" key="2">
    <source>
        <dbReference type="ARBA" id="ARBA00022741"/>
    </source>
</evidence>
<dbReference type="GO" id="GO:0004140">
    <property type="term" value="F:dephospho-CoA kinase activity"/>
    <property type="evidence" value="ECO:0007669"/>
    <property type="project" value="UniProtKB-UniRule"/>
</dbReference>